<organism evidence="1 2">
    <name type="scientific">Pseudomonas congelans</name>
    <dbReference type="NCBI Taxonomy" id="200452"/>
    <lineage>
        <taxon>Bacteria</taxon>
        <taxon>Pseudomonadati</taxon>
        <taxon>Pseudomonadota</taxon>
        <taxon>Gammaproteobacteria</taxon>
        <taxon>Pseudomonadales</taxon>
        <taxon>Pseudomonadaceae</taxon>
        <taxon>Pseudomonas</taxon>
    </lineage>
</organism>
<sequence>MWCFKKFFYTPPPLPTRSEDFSDYRAWFLHAVKFTNAQGFKVAKPNWLSSPISESDDFLERALLTAGVSDASKSAFQCLKWSHFLAPHIEASLGRKVYITIGQLWNGDKAAFDPSWGDLRRWCKRGISLADISSQGRQGINLHVWLTVESGQIIDVSLPSSLARIFPDKEYGKYLGAMIWGNPPQMYGDYFYLPMAVGSGFAEAIGSCSELKLIARNSNELNEYQYAFVRN</sequence>
<name>A0A1H0V0W3_9PSED</name>
<evidence type="ECO:0000313" key="2">
    <source>
        <dbReference type="Proteomes" id="UP000183042"/>
    </source>
</evidence>
<gene>
    <name evidence="1" type="ORF">SAMN05216596_107147</name>
</gene>
<comment type="caution">
    <text evidence="1">The sequence shown here is derived from an EMBL/GenBank/DDBJ whole genome shotgun (WGS) entry which is preliminary data.</text>
</comment>
<dbReference type="EMBL" id="FNJH01000007">
    <property type="protein sequence ID" value="SDP71991.1"/>
    <property type="molecule type" value="Genomic_DNA"/>
</dbReference>
<proteinExistence type="predicted"/>
<accession>A0A1H0V0W3</accession>
<keyword evidence="2" id="KW-1185">Reference proteome</keyword>
<evidence type="ECO:0000313" key="1">
    <source>
        <dbReference type="EMBL" id="SDP71991.1"/>
    </source>
</evidence>
<dbReference type="Proteomes" id="UP000183042">
    <property type="component" value="Unassembled WGS sequence"/>
</dbReference>
<reference evidence="1 2" key="1">
    <citation type="submission" date="2016-10" db="EMBL/GenBank/DDBJ databases">
        <authorList>
            <person name="Varghese N."/>
            <person name="Submissions S."/>
        </authorList>
    </citation>
    <scope>NUCLEOTIDE SEQUENCE [LARGE SCALE GENOMIC DNA]</scope>
    <source>
        <strain evidence="1 2">DSM 14939</strain>
    </source>
</reference>
<protein>
    <submittedName>
        <fullName evidence="1">Uncharacterized protein</fullName>
    </submittedName>
</protein>